<dbReference type="EMBL" id="HACA01011266">
    <property type="protein sequence ID" value="CDW28627.1"/>
    <property type="molecule type" value="Transcribed_RNA"/>
</dbReference>
<accession>A0A0K2TSH3</accession>
<dbReference type="AlphaFoldDB" id="A0A0K2TSH3"/>
<name>A0A0K2TSH3_LEPSM</name>
<reference evidence="1" key="1">
    <citation type="submission" date="2014-05" db="EMBL/GenBank/DDBJ databases">
        <authorList>
            <person name="Chronopoulou M."/>
        </authorList>
    </citation>
    <scope>NUCLEOTIDE SEQUENCE</scope>
    <source>
        <tissue evidence="1">Whole organism</tissue>
    </source>
</reference>
<dbReference type="OrthoDB" id="6369924at2759"/>
<evidence type="ECO:0000313" key="1">
    <source>
        <dbReference type="EMBL" id="CDW28627.1"/>
    </source>
</evidence>
<protein>
    <submittedName>
        <fullName evidence="1">Putative LOC100889718 [Strongylocentrotus purpuratus]</fullName>
    </submittedName>
</protein>
<sequence>MKSREKQLKRDEHMELFNDQIDELEENEFIQKVKPKNNESFYLNIRGVLKATSESTPLRIVCNSAK</sequence>
<proteinExistence type="predicted"/>
<organism evidence="1">
    <name type="scientific">Lepeophtheirus salmonis</name>
    <name type="common">Salmon louse</name>
    <name type="synonym">Caligus salmonis</name>
    <dbReference type="NCBI Taxonomy" id="72036"/>
    <lineage>
        <taxon>Eukaryota</taxon>
        <taxon>Metazoa</taxon>
        <taxon>Ecdysozoa</taxon>
        <taxon>Arthropoda</taxon>
        <taxon>Crustacea</taxon>
        <taxon>Multicrustacea</taxon>
        <taxon>Hexanauplia</taxon>
        <taxon>Copepoda</taxon>
        <taxon>Siphonostomatoida</taxon>
        <taxon>Caligidae</taxon>
        <taxon>Lepeophtheirus</taxon>
    </lineage>
</organism>